<evidence type="ECO:0000313" key="3">
    <source>
        <dbReference type="Proteomes" id="UP001177023"/>
    </source>
</evidence>
<name>A0AA36GA59_9BILA</name>
<sequence>MRLAALPAELQNAVLDHLEPDELITLQRTTRKLRRYRMKSRRYFAPFSRFVFRIHAVRKLEIHIGALYTSPNPWSPYGWHMYHWYQKETRDYWPLQRYKKVPLIQDELMERQFRRDQWRNPSAERVLIWEIRYLNTTLKALQELMKMGSSLRPDQMLTIFTHHYPGKPWNCQQIVDALKGMGWGRFMGDSWDCFHVNQMYDRYVSKIDKVEYGVPLQNFPDDFEVHHLYLTHESTGVMMMIRWPQRYAYTCNGDYHVFSIINPRHR</sequence>
<dbReference type="AlphaFoldDB" id="A0AA36GA59"/>
<dbReference type="PROSITE" id="PS50181">
    <property type="entry name" value="FBOX"/>
    <property type="match status" value="1"/>
</dbReference>
<organism evidence="2 3">
    <name type="scientific">Mesorhabditis spiculigera</name>
    <dbReference type="NCBI Taxonomy" id="96644"/>
    <lineage>
        <taxon>Eukaryota</taxon>
        <taxon>Metazoa</taxon>
        <taxon>Ecdysozoa</taxon>
        <taxon>Nematoda</taxon>
        <taxon>Chromadorea</taxon>
        <taxon>Rhabditida</taxon>
        <taxon>Rhabditina</taxon>
        <taxon>Rhabditomorpha</taxon>
        <taxon>Rhabditoidea</taxon>
        <taxon>Rhabditidae</taxon>
        <taxon>Mesorhabditinae</taxon>
        <taxon>Mesorhabditis</taxon>
    </lineage>
</organism>
<feature type="domain" description="F-box" evidence="1">
    <location>
        <begin position="1"/>
        <end position="47"/>
    </location>
</feature>
<dbReference type="Proteomes" id="UP001177023">
    <property type="component" value="Unassembled WGS sequence"/>
</dbReference>
<keyword evidence="3" id="KW-1185">Reference proteome</keyword>
<dbReference type="InterPro" id="IPR001810">
    <property type="entry name" value="F-box_dom"/>
</dbReference>
<evidence type="ECO:0000313" key="2">
    <source>
        <dbReference type="EMBL" id="CAJ0585874.1"/>
    </source>
</evidence>
<accession>A0AA36GA59</accession>
<reference evidence="2" key="1">
    <citation type="submission" date="2023-06" db="EMBL/GenBank/DDBJ databases">
        <authorList>
            <person name="Delattre M."/>
        </authorList>
    </citation>
    <scope>NUCLEOTIDE SEQUENCE</scope>
    <source>
        <strain evidence="2">AF72</strain>
    </source>
</reference>
<comment type="caution">
    <text evidence="2">The sequence shown here is derived from an EMBL/GenBank/DDBJ whole genome shotgun (WGS) entry which is preliminary data.</text>
</comment>
<feature type="non-terminal residue" evidence="2">
    <location>
        <position position="1"/>
    </location>
</feature>
<evidence type="ECO:0000259" key="1">
    <source>
        <dbReference type="PROSITE" id="PS50181"/>
    </source>
</evidence>
<proteinExistence type="predicted"/>
<dbReference type="EMBL" id="CATQJA010002706">
    <property type="protein sequence ID" value="CAJ0585874.1"/>
    <property type="molecule type" value="Genomic_DNA"/>
</dbReference>
<protein>
    <recommendedName>
        <fullName evidence="1">F-box domain-containing protein</fullName>
    </recommendedName>
</protein>
<gene>
    <name evidence="2" type="ORF">MSPICULIGERA_LOCUS23884</name>
</gene>